<protein>
    <submittedName>
        <fullName evidence="1">Uncharacterized protein</fullName>
    </submittedName>
</protein>
<comment type="caution">
    <text evidence="1">The sequence shown here is derived from an EMBL/GenBank/DDBJ whole genome shotgun (WGS) entry which is preliminary data.</text>
</comment>
<evidence type="ECO:0000313" key="2">
    <source>
        <dbReference type="Proteomes" id="UP000664032"/>
    </source>
</evidence>
<name>A0ACB8H3R2_PSICU</name>
<dbReference type="Proteomes" id="UP000664032">
    <property type="component" value="Unassembled WGS sequence"/>
</dbReference>
<organism evidence="1 2">
    <name type="scientific">Psilocybe cubensis</name>
    <name type="common">Psychedelic mushroom</name>
    <name type="synonym">Stropharia cubensis</name>
    <dbReference type="NCBI Taxonomy" id="181762"/>
    <lineage>
        <taxon>Eukaryota</taxon>
        <taxon>Fungi</taxon>
        <taxon>Dikarya</taxon>
        <taxon>Basidiomycota</taxon>
        <taxon>Agaricomycotina</taxon>
        <taxon>Agaricomycetes</taxon>
        <taxon>Agaricomycetidae</taxon>
        <taxon>Agaricales</taxon>
        <taxon>Agaricineae</taxon>
        <taxon>Strophariaceae</taxon>
        <taxon>Psilocybe</taxon>
    </lineage>
</organism>
<accession>A0ACB8H3R2</accession>
<gene>
    <name evidence="1" type="ORF">JR316_0006365</name>
</gene>
<keyword evidence="2" id="KW-1185">Reference proteome</keyword>
<evidence type="ECO:0000313" key="1">
    <source>
        <dbReference type="EMBL" id="KAH9481835.1"/>
    </source>
</evidence>
<reference evidence="1" key="1">
    <citation type="submission" date="2021-10" db="EMBL/GenBank/DDBJ databases">
        <title>Psilocybe cubensis genome.</title>
        <authorList>
            <person name="Mckernan K.J."/>
            <person name="Crawford S."/>
            <person name="Trippe A."/>
            <person name="Kane L.T."/>
            <person name="Mclaughlin S."/>
        </authorList>
    </citation>
    <scope>NUCLEOTIDE SEQUENCE</scope>
    <source>
        <strain evidence="1">MGC-MH-2018</strain>
    </source>
</reference>
<sequence length="199" mass="23130">MLDYSNVDDLVFTINSTRIVSYINAGCIAILFYDCFDCFEKEVNTIWKKKWTMTKFMYILTRYSAVLEGGIVMYQLSIPGDWYDDCSFAFKLNAWMFVFGLGVGEVIMTIRTWAVWQKNRFLMFALPIFYVVVWAAGFATTALFLQSLEFKPNPLTPYVGCYATYTDPIIFISWVLLLFYDAGAQLVIMLQLPSYRKIF</sequence>
<dbReference type="EMBL" id="JAFIQS020000005">
    <property type="protein sequence ID" value="KAH9481835.1"/>
    <property type="molecule type" value="Genomic_DNA"/>
</dbReference>
<proteinExistence type="predicted"/>